<evidence type="ECO:0000313" key="1">
    <source>
        <dbReference type="EMBL" id="KAE8967917.1"/>
    </source>
</evidence>
<sequence>MYLTQKRKRNNPSLGDQQCLGHNRSIHLNDYNNAKTVLTWATKTFPDPEQPVIGGCSAGSLHAKIWSAKAAKMWEVEQKVTKFQVLTDSYTGVFPEHNVCS</sequence>
<accession>A0A6A3HFE3</accession>
<evidence type="ECO:0000313" key="2">
    <source>
        <dbReference type="Proteomes" id="UP000429607"/>
    </source>
</evidence>
<reference evidence="1 2" key="1">
    <citation type="submission" date="2018-09" db="EMBL/GenBank/DDBJ databases">
        <title>Genomic investigation of the strawberry pathogen Phytophthora fragariae indicates pathogenicity is determined by transcriptional variation in three key races.</title>
        <authorList>
            <person name="Adams T.M."/>
            <person name="Armitage A.D."/>
            <person name="Sobczyk M.K."/>
            <person name="Bates H.J."/>
            <person name="Dunwell J.M."/>
            <person name="Nellist C.F."/>
            <person name="Harrison R.J."/>
        </authorList>
    </citation>
    <scope>NUCLEOTIDE SEQUENCE [LARGE SCALE GENOMIC DNA]</scope>
    <source>
        <strain evidence="1 2">SCRP249</strain>
    </source>
</reference>
<evidence type="ECO:0008006" key="3">
    <source>
        <dbReference type="Google" id="ProtNLM"/>
    </source>
</evidence>
<organism evidence="1 2">
    <name type="scientific">Phytophthora rubi</name>
    <dbReference type="NCBI Taxonomy" id="129364"/>
    <lineage>
        <taxon>Eukaryota</taxon>
        <taxon>Sar</taxon>
        <taxon>Stramenopiles</taxon>
        <taxon>Oomycota</taxon>
        <taxon>Peronosporomycetes</taxon>
        <taxon>Peronosporales</taxon>
        <taxon>Peronosporaceae</taxon>
        <taxon>Phytophthora</taxon>
    </lineage>
</organism>
<proteinExistence type="predicted"/>
<name>A0A6A3HFE3_9STRA</name>
<gene>
    <name evidence="1" type="ORF">PR001_g27948</name>
</gene>
<protein>
    <recommendedName>
        <fullName evidence="3">Pectin acetylesterase</fullName>
    </recommendedName>
</protein>
<dbReference type="EMBL" id="QXFV01004766">
    <property type="protein sequence ID" value="KAE8967917.1"/>
    <property type="molecule type" value="Genomic_DNA"/>
</dbReference>
<dbReference type="Proteomes" id="UP000429607">
    <property type="component" value="Unassembled WGS sequence"/>
</dbReference>
<dbReference type="AlphaFoldDB" id="A0A6A3HFE3"/>
<comment type="caution">
    <text evidence="1">The sequence shown here is derived from an EMBL/GenBank/DDBJ whole genome shotgun (WGS) entry which is preliminary data.</text>
</comment>